<dbReference type="InterPro" id="IPR027385">
    <property type="entry name" value="Beta-barrel_OMP"/>
</dbReference>
<feature type="chain" id="PRO_5033065810" description="Outer membrane protein beta-barrel domain-containing protein" evidence="3">
    <location>
        <begin position="32"/>
        <end position="193"/>
    </location>
</feature>
<dbReference type="EMBL" id="AP021881">
    <property type="protein sequence ID" value="BBP00430.1"/>
    <property type="molecule type" value="Genomic_DNA"/>
</dbReference>
<feature type="domain" description="Outer membrane protein beta-barrel" evidence="4">
    <location>
        <begin position="20"/>
        <end position="193"/>
    </location>
</feature>
<protein>
    <recommendedName>
        <fullName evidence="4">Outer membrane protein beta-barrel domain-containing protein</fullName>
    </recommendedName>
</protein>
<name>A0A809SH24_9PROT</name>
<evidence type="ECO:0000313" key="6">
    <source>
        <dbReference type="Proteomes" id="UP000463939"/>
    </source>
</evidence>
<gene>
    <name evidence="5" type="ORF">SFSGTM_11380</name>
</gene>
<evidence type="ECO:0000256" key="2">
    <source>
        <dbReference type="ARBA" id="ARBA00022729"/>
    </source>
</evidence>
<feature type="signal peptide" evidence="3">
    <location>
        <begin position="1"/>
        <end position="31"/>
    </location>
</feature>
<dbReference type="Pfam" id="PF13505">
    <property type="entry name" value="OMP_b-brl"/>
    <property type="match status" value="1"/>
</dbReference>
<dbReference type="RefSeq" id="WP_162084362.1">
    <property type="nucleotide sequence ID" value="NZ_AP021881.1"/>
</dbReference>
<dbReference type="AlphaFoldDB" id="A0A809SH24"/>
<evidence type="ECO:0000313" key="5">
    <source>
        <dbReference type="EMBL" id="BBP00430.1"/>
    </source>
</evidence>
<reference evidence="6" key="1">
    <citation type="submission" date="2019-11" db="EMBL/GenBank/DDBJ databases">
        <title>Isolation and characterization of a novel species in the genus Sulfuriferula.</title>
        <authorList>
            <person name="Mochizuki J."/>
            <person name="Kojima H."/>
            <person name="Fukui M."/>
        </authorList>
    </citation>
    <scope>NUCLEOTIDE SEQUENCE [LARGE SCALE GENOMIC DNA]</scope>
    <source>
        <strain evidence="6">SGTM</strain>
    </source>
</reference>
<dbReference type="Proteomes" id="UP000463939">
    <property type="component" value="Chromosome"/>
</dbReference>
<evidence type="ECO:0000259" key="4">
    <source>
        <dbReference type="Pfam" id="PF13505"/>
    </source>
</evidence>
<proteinExistence type="predicted"/>
<comment type="subcellular location">
    <subcellularLocation>
        <location evidence="1">Cell outer membrane</location>
    </subcellularLocation>
</comment>
<keyword evidence="6" id="KW-1185">Reference proteome</keyword>
<dbReference type="GO" id="GO:0009279">
    <property type="term" value="C:cell outer membrane"/>
    <property type="evidence" value="ECO:0007669"/>
    <property type="project" value="UniProtKB-SubCell"/>
</dbReference>
<keyword evidence="2 3" id="KW-0732">Signal</keyword>
<evidence type="ECO:0000256" key="3">
    <source>
        <dbReference type="SAM" id="SignalP"/>
    </source>
</evidence>
<dbReference type="KEGG" id="sniv:SFSGTM_11380"/>
<evidence type="ECO:0000256" key="1">
    <source>
        <dbReference type="ARBA" id="ARBA00004442"/>
    </source>
</evidence>
<organism evidence="5 6">
    <name type="scientific">Sulfuriferula nivalis</name>
    <dbReference type="NCBI Taxonomy" id="2675298"/>
    <lineage>
        <taxon>Bacteria</taxon>
        <taxon>Pseudomonadati</taxon>
        <taxon>Pseudomonadota</taxon>
        <taxon>Betaproteobacteria</taxon>
        <taxon>Nitrosomonadales</taxon>
        <taxon>Sulfuricellaceae</taxon>
        <taxon>Sulfuriferula</taxon>
    </lineage>
</organism>
<dbReference type="Gene3D" id="2.40.160.20">
    <property type="match status" value="1"/>
</dbReference>
<sequence length="193" mass="20062">MIKINKITFSNFNKGIAIPLILIGVTTTAFAADDGFYAGLSLGNGKPNITSTTSLSKNSSFIYGGIVGYQFNKNFATEGQYTGVGQVTDTAGNTAKADAFSVSAVGILPLNESFNLYGKLGIASAKTTTSAGYSAFGTSRTALTYGVGVQYNATTNIGVRLGWDRYGIATASATGVKSNFNSDVLNVSAIYTF</sequence>
<dbReference type="InterPro" id="IPR011250">
    <property type="entry name" value="OMP/PagP_B-barrel"/>
</dbReference>
<accession>A0A809SH24</accession>
<dbReference type="SUPFAM" id="SSF56925">
    <property type="entry name" value="OMPA-like"/>
    <property type="match status" value="1"/>
</dbReference>